<comment type="caution">
    <text evidence="5">The sequence shown here is derived from an EMBL/GenBank/DDBJ whole genome shotgun (WGS) entry which is preliminary data.</text>
</comment>
<feature type="domain" description="HTH arsR-type" evidence="4">
    <location>
        <begin position="6"/>
        <end position="101"/>
    </location>
</feature>
<dbReference type="NCBIfam" id="NF033788">
    <property type="entry name" value="HTH_metalloreg"/>
    <property type="match status" value="1"/>
</dbReference>
<keyword evidence="3" id="KW-0804">Transcription</keyword>
<evidence type="ECO:0000256" key="1">
    <source>
        <dbReference type="ARBA" id="ARBA00023015"/>
    </source>
</evidence>
<dbReference type="SMART" id="SM00418">
    <property type="entry name" value="HTH_ARSR"/>
    <property type="match status" value="1"/>
</dbReference>
<dbReference type="AlphaFoldDB" id="A0A921MDQ0"/>
<dbReference type="GO" id="GO:0003677">
    <property type="term" value="F:DNA binding"/>
    <property type="evidence" value="ECO:0007669"/>
    <property type="project" value="UniProtKB-KW"/>
</dbReference>
<proteinExistence type="predicted"/>
<reference evidence="5" key="1">
    <citation type="journal article" date="2021" name="PeerJ">
        <title>Extensive microbial diversity within the chicken gut microbiome revealed by metagenomics and culture.</title>
        <authorList>
            <person name="Gilroy R."/>
            <person name="Ravi A."/>
            <person name="Getino M."/>
            <person name="Pursley I."/>
            <person name="Horton D.L."/>
            <person name="Alikhan N.F."/>
            <person name="Baker D."/>
            <person name="Gharbi K."/>
            <person name="Hall N."/>
            <person name="Watson M."/>
            <person name="Adriaenssens E.M."/>
            <person name="Foster-Nyarko E."/>
            <person name="Jarju S."/>
            <person name="Secka A."/>
            <person name="Antonio M."/>
            <person name="Oren A."/>
            <person name="Chaudhuri R.R."/>
            <person name="La Ragione R."/>
            <person name="Hildebrand F."/>
            <person name="Pallen M.J."/>
        </authorList>
    </citation>
    <scope>NUCLEOTIDE SEQUENCE</scope>
    <source>
        <strain evidence="5">ChiGjej5B5-7349</strain>
    </source>
</reference>
<evidence type="ECO:0000256" key="3">
    <source>
        <dbReference type="ARBA" id="ARBA00023163"/>
    </source>
</evidence>
<dbReference type="PRINTS" id="PR00778">
    <property type="entry name" value="HTHARSR"/>
</dbReference>
<dbReference type="InterPro" id="IPR001845">
    <property type="entry name" value="HTH_ArsR_DNA-bd_dom"/>
</dbReference>
<dbReference type="InterPro" id="IPR036390">
    <property type="entry name" value="WH_DNA-bd_sf"/>
</dbReference>
<dbReference type="InterPro" id="IPR036388">
    <property type="entry name" value="WH-like_DNA-bd_sf"/>
</dbReference>
<dbReference type="PANTHER" id="PTHR43132:SF2">
    <property type="entry name" value="ARSENICAL RESISTANCE OPERON REPRESSOR ARSR-RELATED"/>
    <property type="match status" value="1"/>
</dbReference>
<keyword evidence="2" id="KW-0238">DNA-binding</keyword>
<dbReference type="CDD" id="cd00090">
    <property type="entry name" value="HTH_ARSR"/>
    <property type="match status" value="1"/>
</dbReference>
<name>A0A921MDQ0_9MICO</name>
<dbReference type="PROSITE" id="PS50987">
    <property type="entry name" value="HTH_ARSR_2"/>
    <property type="match status" value="1"/>
</dbReference>
<dbReference type="Gene3D" id="1.10.10.10">
    <property type="entry name" value="Winged helix-like DNA-binding domain superfamily/Winged helix DNA-binding domain"/>
    <property type="match status" value="1"/>
</dbReference>
<evidence type="ECO:0000259" key="4">
    <source>
        <dbReference type="PROSITE" id="PS50987"/>
    </source>
</evidence>
<accession>A0A921MDQ0</accession>
<evidence type="ECO:0000313" key="6">
    <source>
        <dbReference type="Proteomes" id="UP000784435"/>
    </source>
</evidence>
<evidence type="ECO:0000313" key="5">
    <source>
        <dbReference type="EMBL" id="HJG80163.1"/>
    </source>
</evidence>
<keyword evidence="1" id="KW-0805">Transcription regulation</keyword>
<dbReference type="InterPro" id="IPR051011">
    <property type="entry name" value="Metal_resp_trans_reg"/>
</dbReference>
<dbReference type="PANTHER" id="PTHR43132">
    <property type="entry name" value="ARSENICAL RESISTANCE OPERON REPRESSOR ARSR-RELATED"/>
    <property type="match status" value="1"/>
</dbReference>
<evidence type="ECO:0000256" key="2">
    <source>
        <dbReference type="ARBA" id="ARBA00023125"/>
    </source>
</evidence>
<dbReference type="RefSeq" id="WP_019159252.1">
    <property type="nucleotide sequence ID" value="NZ_CABKRC010000005.1"/>
</dbReference>
<dbReference type="OrthoDB" id="194599at2"/>
<gene>
    <name evidence="5" type="ORF">K8V08_07100</name>
</gene>
<dbReference type="Proteomes" id="UP000784435">
    <property type="component" value="Unassembled WGS sequence"/>
</dbReference>
<reference evidence="5" key="2">
    <citation type="submission" date="2021-09" db="EMBL/GenBank/DDBJ databases">
        <authorList>
            <person name="Gilroy R."/>
        </authorList>
    </citation>
    <scope>NUCLEOTIDE SEQUENCE</scope>
    <source>
        <strain evidence="5">ChiGjej5B5-7349</strain>
    </source>
</reference>
<sequence length="122" mass="13777">MPHTWSSRPLYEIKAGLFRGLSHPYRIRILELLADGQEHTVSELIEGTELEASHVSQHLSVLRRNRLVASERRGSFVHYRLTSPRVADLLAVARTLLGEMAADDSRLVEGFADLPEIPAHDR</sequence>
<dbReference type="GO" id="GO:0003700">
    <property type="term" value="F:DNA-binding transcription factor activity"/>
    <property type="evidence" value="ECO:0007669"/>
    <property type="project" value="InterPro"/>
</dbReference>
<dbReference type="EMBL" id="DYUK01000152">
    <property type="protein sequence ID" value="HJG80163.1"/>
    <property type="molecule type" value="Genomic_DNA"/>
</dbReference>
<protein>
    <submittedName>
        <fullName evidence="5">Metalloregulator ArsR/SmtB family transcription factor</fullName>
    </submittedName>
</protein>
<dbReference type="InterPro" id="IPR011991">
    <property type="entry name" value="ArsR-like_HTH"/>
</dbReference>
<organism evidence="5 6">
    <name type="scientific">Brevibacterium senegalense</name>
    <dbReference type="NCBI Taxonomy" id="1033736"/>
    <lineage>
        <taxon>Bacteria</taxon>
        <taxon>Bacillati</taxon>
        <taxon>Actinomycetota</taxon>
        <taxon>Actinomycetes</taxon>
        <taxon>Micrococcales</taxon>
        <taxon>Brevibacteriaceae</taxon>
        <taxon>Brevibacterium</taxon>
    </lineage>
</organism>
<dbReference type="SUPFAM" id="SSF46785">
    <property type="entry name" value="Winged helix' DNA-binding domain"/>
    <property type="match status" value="1"/>
</dbReference>
<dbReference type="Pfam" id="PF01022">
    <property type="entry name" value="HTH_5"/>
    <property type="match status" value="1"/>
</dbReference>